<name>R6TS44_9FIRM</name>
<comment type="caution">
    <text evidence="3">The sequence shown here is derived from an EMBL/GenBank/DDBJ whole genome shotgun (WGS) entry which is preliminary data.</text>
</comment>
<organism evidence="3 4">
    <name type="scientific">Agathobacter rectalis CAG:36</name>
    <dbReference type="NCBI Taxonomy" id="1263079"/>
    <lineage>
        <taxon>Bacteria</taxon>
        <taxon>Bacillati</taxon>
        <taxon>Bacillota</taxon>
        <taxon>Clostridia</taxon>
        <taxon>Lachnospirales</taxon>
        <taxon>Lachnospiraceae</taxon>
        <taxon>Agathobacter</taxon>
    </lineage>
</organism>
<dbReference type="Gene3D" id="1.10.8.200">
    <property type="entry name" value="Replisome organizer (g39p helicase loader/inhibitor protein)"/>
    <property type="match status" value="1"/>
</dbReference>
<evidence type="ECO:0000256" key="1">
    <source>
        <dbReference type="SAM" id="MobiDB-lite"/>
    </source>
</evidence>
<dbReference type="Proteomes" id="UP000018162">
    <property type="component" value="Unassembled WGS sequence"/>
</dbReference>
<dbReference type="EMBL" id="CBFV010000090">
    <property type="protein sequence ID" value="CDC74980.1"/>
    <property type="molecule type" value="Genomic_DNA"/>
</dbReference>
<feature type="region of interest" description="Disordered" evidence="1">
    <location>
        <begin position="224"/>
        <end position="254"/>
    </location>
</feature>
<dbReference type="InterPro" id="IPR024424">
    <property type="entry name" value="G39P_N"/>
</dbReference>
<sequence length="254" mass="28373">MTKKDAAQLVAIVVTAYPNYDKFRDADSVKATVSLWAMMFEDVDAPLVALAVKKHIATSKWPPSVAELREILLEIAHPDLIAPDQAWLAVSDLLYSEGEFNHGDLKQQLPPLVARAVESIGWSNLWEMHRGHWGGSKPGMDRVAFMQQYTPMYEREKARDMTPGELTTQIDAVAASLPDKGQKKLADRESDRRKREQYYAALSGWNRREALAAADPLALEAGKETAEVFGQSPPGHIRAHTSPHSRRNSRGRAY</sequence>
<evidence type="ECO:0000313" key="4">
    <source>
        <dbReference type="Proteomes" id="UP000018162"/>
    </source>
</evidence>
<proteinExistence type="predicted"/>
<evidence type="ECO:0000313" key="3">
    <source>
        <dbReference type="EMBL" id="CDC74980.1"/>
    </source>
</evidence>
<gene>
    <name evidence="3" type="ORF">BN626_01903</name>
</gene>
<evidence type="ECO:0000259" key="2">
    <source>
        <dbReference type="Pfam" id="PF11417"/>
    </source>
</evidence>
<dbReference type="AlphaFoldDB" id="R6TS44"/>
<dbReference type="Pfam" id="PF11417">
    <property type="entry name" value="Inhibitor_G39P"/>
    <property type="match status" value="1"/>
</dbReference>
<accession>R6TS44</accession>
<reference evidence="3" key="1">
    <citation type="submission" date="2012-11" db="EMBL/GenBank/DDBJ databases">
        <title>Dependencies among metagenomic species, viruses, plasmids and units of genetic variation.</title>
        <authorList>
            <person name="Nielsen H.B."/>
            <person name="Almeida M."/>
            <person name="Juncker A.S."/>
            <person name="Rasmussen S."/>
            <person name="Li J."/>
            <person name="Sunagawa S."/>
            <person name="Plichta D."/>
            <person name="Gautier L."/>
            <person name="Le Chatelier E."/>
            <person name="Peletier E."/>
            <person name="Bonde I."/>
            <person name="Nielsen T."/>
            <person name="Manichanh C."/>
            <person name="Arumugam M."/>
            <person name="Batto J."/>
            <person name="Santos M.B.Q.D."/>
            <person name="Blom N."/>
            <person name="Borruel N."/>
            <person name="Burgdorf K.S."/>
            <person name="Boumezbeur F."/>
            <person name="Casellas F."/>
            <person name="Dore J."/>
            <person name="Guarner F."/>
            <person name="Hansen T."/>
            <person name="Hildebrand F."/>
            <person name="Kaas R.S."/>
            <person name="Kennedy S."/>
            <person name="Kristiansen K."/>
            <person name="Kultima J.R."/>
            <person name="Leonard P."/>
            <person name="Levenez F."/>
            <person name="Lund O."/>
            <person name="Moumen B."/>
            <person name="Le Paslier D."/>
            <person name="Pons N."/>
            <person name="Pedersen O."/>
            <person name="Prifti E."/>
            <person name="Qin J."/>
            <person name="Raes J."/>
            <person name="Tap J."/>
            <person name="Tims S."/>
            <person name="Ussery D.W."/>
            <person name="Yamada T."/>
            <person name="MetaHit consortium"/>
            <person name="Renault P."/>
            <person name="Sicheritz-Ponten T."/>
            <person name="Bork P."/>
            <person name="Wang J."/>
            <person name="Brunak S."/>
            <person name="Ehrlich S.D."/>
        </authorList>
    </citation>
    <scope>NUCLEOTIDE SEQUENCE [LARGE SCALE GENOMIC DNA]</scope>
</reference>
<feature type="domain" description="Replicative helicase inhibitor G39P N-terminal" evidence="2">
    <location>
        <begin position="1"/>
        <end position="68"/>
    </location>
</feature>
<feature type="compositionally biased region" description="Basic residues" evidence="1">
    <location>
        <begin position="237"/>
        <end position="254"/>
    </location>
</feature>
<protein>
    <recommendedName>
        <fullName evidence="2">Replicative helicase inhibitor G39P N-terminal domain-containing protein</fullName>
    </recommendedName>
</protein>